<evidence type="ECO:0000259" key="2">
    <source>
        <dbReference type="Pfam" id="PF02470"/>
    </source>
</evidence>
<dbReference type="PANTHER" id="PTHR36698:SF2">
    <property type="entry name" value="MCE_MLAD DOMAIN-CONTAINING PROTEIN"/>
    <property type="match status" value="1"/>
</dbReference>
<dbReference type="InterPro" id="IPR003399">
    <property type="entry name" value="Mce/MlaD"/>
</dbReference>
<dbReference type="Gene3D" id="1.10.287.950">
    <property type="entry name" value="Methyl-accepting chemotaxis protein"/>
    <property type="match status" value="1"/>
</dbReference>
<evidence type="ECO:0000313" key="3">
    <source>
        <dbReference type="EMBL" id="CAG2150906.1"/>
    </source>
</evidence>
<dbReference type="Pfam" id="PF02470">
    <property type="entry name" value="MlaD"/>
    <property type="match status" value="1"/>
</dbReference>
<dbReference type="EMBL" id="CAJPUY010000016">
    <property type="protein sequence ID" value="CAG2150906.1"/>
    <property type="molecule type" value="Genomic_DNA"/>
</dbReference>
<dbReference type="Proteomes" id="UP000672934">
    <property type="component" value="Unassembled WGS sequence"/>
</dbReference>
<name>A0A916N603_9BURK</name>
<protein>
    <recommendedName>
        <fullName evidence="2">Mce/MlaD domain-containing protein</fullName>
    </recommendedName>
</protein>
<keyword evidence="4" id="KW-1185">Reference proteome</keyword>
<dbReference type="RefSeq" id="WP_211949221.1">
    <property type="nucleotide sequence ID" value="NZ_CAJPUY010000016.1"/>
</dbReference>
<organism evidence="3 4">
    <name type="scientific">Cupriavidus yeoncheonensis</name>
    <dbReference type="NCBI Taxonomy" id="1462994"/>
    <lineage>
        <taxon>Bacteria</taxon>
        <taxon>Pseudomonadati</taxon>
        <taxon>Pseudomonadota</taxon>
        <taxon>Betaproteobacteria</taxon>
        <taxon>Burkholderiales</taxon>
        <taxon>Burkholderiaceae</taxon>
        <taxon>Cupriavidus</taxon>
    </lineage>
</organism>
<proteinExistence type="predicted"/>
<feature type="transmembrane region" description="Helical" evidence="1">
    <location>
        <begin position="6"/>
        <end position="29"/>
    </location>
</feature>
<keyword evidence="1" id="KW-1133">Transmembrane helix</keyword>
<gene>
    <name evidence="3" type="ORF">LMG31506_04323</name>
</gene>
<feature type="domain" description="Mce/MlaD" evidence="2">
    <location>
        <begin position="44"/>
        <end position="113"/>
    </location>
</feature>
<dbReference type="PANTHER" id="PTHR36698">
    <property type="entry name" value="BLL5892 PROTEIN"/>
    <property type="match status" value="1"/>
</dbReference>
<sequence>MESKTYALFTGIFFLVLVAIGAALAVWMARERGAYGQNLTLVSSESVTGLNREAPVLYRGIPVGKVADLRINSENQKEVVIVARLTQPLRLSAATRARLVSQGITGLSNVELVDEGGAGALDQDSARIPVEQSSLQRVGASLPEAVDELRRLTATLADTFSPAMREDLHTTMHNVSAASAEFPTLVKSAHASMGGVDRLTSELRSLAADLKGEIRSVQVEANGALSGIKDMAGNMDRSAARIDRSVLPQLEQSLQGVDELVSSLNEIAVQQRDDPQRLIFGRKPGKAGPGENGFGGGM</sequence>
<comment type="caution">
    <text evidence="3">The sequence shown here is derived from an EMBL/GenBank/DDBJ whole genome shotgun (WGS) entry which is preliminary data.</text>
</comment>
<dbReference type="AlphaFoldDB" id="A0A916N603"/>
<keyword evidence="1" id="KW-0472">Membrane</keyword>
<keyword evidence="1" id="KW-0812">Transmembrane</keyword>
<evidence type="ECO:0000256" key="1">
    <source>
        <dbReference type="SAM" id="Phobius"/>
    </source>
</evidence>
<reference evidence="3" key="1">
    <citation type="submission" date="2021-03" db="EMBL/GenBank/DDBJ databases">
        <authorList>
            <person name="Peeters C."/>
        </authorList>
    </citation>
    <scope>NUCLEOTIDE SEQUENCE</scope>
    <source>
        <strain evidence="3">LMG 31506</strain>
    </source>
</reference>
<accession>A0A916N603</accession>
<evidence type="ECO:0000313" key="4">
    <source>
        <dbReference type="Proteomes" id="UP000672934"/>
    </source>
</evidence>